<dbReference type="AlphaFoldDB" id="A0A022XQG6"/>
<dbReference type="EMBL" id="KK208870">
    <property type="protein sequence ID" value="EZF72749.1"/>
    <property type="molecule type" value="Genomic_DNA"/>
</dbReference>
<evidence type="ECO:0000313" key="3">
    <source>
        <dbReference type="Proteomes" id="UP000023623"/>
    </source>
</evidence>
<feature type="region of interest" description="Disordered" evidence="1">
    <location>
        <begin position="31"/>
        <end position="104"/>
    </location>
</feature>
<organism evidence="2 3">
    <name type="scientific">Trichophyton soudanense CBS 452.61</name>
    <dbReference type="NCBI Taxonomy" id="1215331"/>
    <lineage>
        <taxon>Eukaryota</taxon>
        <taxon>Fungi</taxon>
        <taxon>Dikarya</taxon>
        <taxon>Ascomycota</taxon>
        <taxon>Pezizomycotina</taxon>
        <taxon>Eurotiomycetes</taxon>
        <taxon>Eurotiomycetidae</taxon>
        <taxon>Onygenales</taxon>
        <taxon>Arthrodermataceae</taxon>
        <taxon>Trichophyton</taxon>
    </lineage>
</organism>
<sequence length="104" mass="11551">MVEYRDVGRGRGLPSSVLQEMLAAHFLLAATKNKQKKKKDEDDEDEMKMTTAKYEIRRRKAGGRRRTPTGPGGGRDRKMHAQLLVAAGLPNHRNARPGSDAAPQ</sequence>
<dbReference type="Proteomes" id="UP000023623">
    <property type="component" value="Unassembled WGS sequence"/>
</dbReference>
<name>A0A022XQG6_TRISD</name>
<protein>
    <submittedName>
        <fullName evidence="2">Uncharacterized protein</fullName>
    </submittedName>
</protein>
<keyword evidence="3" id="KW-1185">Reference proteome</keyword>
<evidence type="ECO:0000256" key="1">
    <source>
        <dbReference type="SAM" id="MobiDB-lite"/>
    </source>
</evidence>
<reference evidence="2 3" key="1">
    <citation type="submission" date="2014-02" db="EMBL/GenBank/DDBJ databases">
        <title>The Genome Sequence of Trichophyton rubrum (morphotype soudanense) CBS 452.61.</title>
        <authorList>
            <consortium name="The Broad Institute Genomics Platform"/>
            <person name="Cuomo C.A."/>
            <person name="White T.C."/>
            <person name="Graser Y."/>
            <person name="Martinez-Rossi N."/>
            <person name="Heitman J."/>
            <person name="Young S.K."/>
            <person name="Zeng Q."/>
            <person name="Gargeya S."/>
            <person name="Abouelleil A."/>
            <person name="Alvarado L."/>
            <person name="Chapman S.B."/>
            <person name="Gainer-Dewar J."/>
            <person name="Goldberg J."/>
            <person name="Griggs A."/>
            <person name="Gujja S."/>
            <person name="Hansen M."/>
            <person name="Howarth C."/>
            <person name="Imamovic A."/>
            <person name="Larimer J."/>
            <person name="Martinez D."/>
            <person name="Murphy C."/>
            <person name="Pearson M.D."/>
            <person name="Persinoti G."/>
            <person name="Poon T."/>
            <person name="Priest M."/>
            <person name="Roberts A.D."/>
            <person name="Saif S."/>
            <person name="Shea T.D."/>
            <person name="Sykes S.N."/>
            <person name="Wortman J."/>
            <person name="Nusbaum C."/>
            <person name="Birren B."/>
        </authorList>
    </citation>
    <scope>NUCLEOTIDE SEQUENCE [LARGE SCALE GENOMIC DNA]</scope>
    <source>
        <strain evidence="2 3">CBS 452.61</strain>
    </source>
</reference>
<gene>
    <name evidence="2" type="ORF">H105_05032</name>
</gene>
<proteinExistence type="predicted"/>
<accession>A0A022XQG6</accession>
<feature type="compositionally biased region" description="Basic residues" evidence="1">
    <location>
        <begin position="56"/>
        <end position="67"/>
    </location>
</feature>
<evidence type="ECO:0000313" key="2">
    <source>
        <dbReference type="EMBL" id="EZF72749.1"/>
    </source>
</evidence>
<dbReference type="HOGENOM" id="CLU_2265657_0_0_1"/>